<keyword evidence="3" id="KW-1185">Reference proteome</keyword>
<gene>
    <name evidence="2" type="ORF">O4J56_09750</name>
</gene>
<evidence type="ECO:0000259" key="1">
    <source>
        <dbReference type="Pfam" id="PF00326"/>
    </source>
</evidence>
<dbReference type="RefSeq" id="WP_270685318.1">
    <property type="nucleotide sequence ID" value="NZ_JAQFWQ010000021.1"/>
</dbReference>
<name>A0ABT4U1U5_9ACTN</name>
<comment type="caution">
    <text evidence="2">The sequence shown here is derived from an EMBL/GenBank/DDBJ whole genome shotgun (WGS) entry which is preliminary data.</text>
</comment>
<reference evidence="2 3" key="1">
    <citation type="submission" date="2023-01" db="EMBL/GenBank/DDBJ databases">
        <title>Draft genome sequence of Nocardiopsis sp. RSe5-2 isolated from halophytes.</title>
        <authorList>
            <person name="Duangmal K."/>
            <person name="Chantavorakit T."/>
        </authorList>
    </citation>
    <scope>NUCLEOTIDE SEQUENCE [LARGE SCALE GENOMIC DNA]</scope>
    <source>
        <strain evidence="2 3">RSe5-2</strain>
    </source>
</reference>
<dbReference type="EMBL" id="JAQFWQ010000021">
    <property type="protein sequence ID" value="MDA2810918.1"/>
    <property type="molecule type" value="Genomic_DNA"/>
</dbReference>
<dbReference type="GO" id="GO:0016787">
    <property type="term" value="F:hydrolase activity"/>
    <property type="evidence" value="ECO:0007669"/>
    <property type="project" value="UniProtKB-KW"/>
</dbReference>
<dbReference type="Pfam" id="PF00326">
    <property type="entry name" value="Peptidase_S9"/>
    <property type="match status" value="1"/>
</dbReference>
<dbReference type="Proteomes" id="UP001527866">
    <property type="component" value="Unassembled WGS sequence"/>
</dbReference>
<proteinExistence type="predicted"/>
<sequence>MTTLHPAPEHHQGFARLPRRSGAVVEGLPRPFTEALIDHPPNSVAWWRGRWVVSATAWGGRDLAAAVPGGAWETVAAPPGWARRPMTGDSGDALSCLLHDPSEDGGEQIALGPDGWSTLRGGVELGTVADWNGADLAVHDPVHRHASALGPNGALLSVADGRLRGGTGAGRWSVPLPPGCTVSLISCSPGRAHALVVVRNRSDFQTHVFRTADGTSAGPHSLREVLQPVAAWIDEHRAVLVRERWPRLEPVVWNWATGECEPVWEAGALGTVRSLAASPDGDVAYAASTPWVPRNLFPLDAPAPGADPERAQVRTEVVDNAGQPVPCVVHDPPTAPRATCLVFPGGPHEPVWSEYAPLVDVLSAAGWRVVKVNVRSSGLREARFRPRSAFRYGVDDVADACAAARALAAGPVVSLGMSYGGSIASACAGTLPEAVGAVVLAGFVSPCDVADSRYGPVREFAAFAFGERLGDRPRRLGTPHFIAHGEKDDRIPVASLEHYRHHDGADLLRLPGEGHGIHTDSAARAVYPAMLHWMEGVIS</sequence>
<feature type="domain" description="Peptidase S9 prolyl oligopeptidase catalytic" evidence="1">
    <location>
        <begin position="360"/>
        <end position="537"/>
    </location>
</feature>
<evidence type="ECO:0000313" key="2">
    <source>
        <dbReference type="EMBL" id="MDA2810918.1"/>
    </source>
</evidence>
<organism evidence="2 3">
    <name type="scientific">Nocardiopsis endophytica</name>
    <dbReference type="NCBI Taxonomy" id="3018445"/>
    <lineage>
        <taxon>Bacteria</taxon>
        <taxon>Bacillati</taxon>
        <taxon>Actinomycetota</taxon>
        <taxon>Actinomycetes</taxon>
        <taxon>Streptosporangiales</taxon>
        <taxon>Nocardiopsidaceae</taxon>
        <taxon>Nocardiopsis</taxon>
    </lineage>
</organism>
<dbReference type="Gene3D" id="3.40.50.1820">
    <property type="entry name" value="alpha/beta hydrolase"/>
    <property type="match status" value="1"/>
</dbReference>
<dbReference type="SUPFAM" id="SSF53474">
    <property type="entry name" value="alpha/beta-Hydrolases"/>
    <property type="match status" value="1"/>
</dbReference>
<dbReference type="InterPro" id="IPR029058">
    <property type="entry name" value="AB_hydrolase_fold"/>
</dbReference>
<keyword evidence="2" id="KW-0378">Hydrolase</keyword>
<accession>A0ABT4U1U5</accession>
<evidence type="ECO:0000313" key="3">
    <source>
        <dbReference type="Proteomes" id="UP001527866"/>
    </source>
</evidence>
<dbReference type="InterPro" id="IPR001375">
    <property type="entry name" value="Peptidase_S9_cat"/>
</dbReference>
<protein>
    <submittedName>
        <fullName evidence="2">Alpha/beta fold hydrolase</fullName>
    </submittedName>
</protein>